<comment type="subcellular location">
    <subcellularLocation>
        <location evidence="1">Membrane</location>
        <topology evidence="1">Multi-pass membrane protein</topology>
    </subcellularLocation>
</comment>
<feature type="compositionally biased region" description="Acidic residues" evidence="5">
    <location>
        <begin position="477"/>
        <end position="486"/>
    </location>
</feature>
<dbReference type="GO" id="GO:0016020">
    <property type="term" value="C:membrane"/>
    <property type="evidence" value="ECO:0007669"/>
    <property type="project" value="UniProtKB-SubCell"/>
</dbReference>
<protein>
    <recommendedName>
        <fullName evidence="7">G-protein coupled receptors family 2 profile 2 domain-containing protein</fullName>
    </recommendedName>
</protein>
<name>A0AA36GCH4_9BILA</name>
<evidence type="ECO:0000256" key="1">
    <source>
        <dbReference type="ARBA" id="ARBA00004141"/>
    </source>
</evidence>
<evidence type="ECO:0000256" key="2">
    <source>
        <dbReference type="ARBA" id="ARBA00022692"/>
    </source>
</evidence>
<evidence type="ECO:0000259" key="7">
    <source>
        <dbReference type="PROSITE" id="PS50261"/>
    </source>
</evidence>
<proteinExistence type="predicted"/>
<dbReference type="EMBL" id="CATQJA010002659">
    <property type="protein sequence ID" value="CAJ0580370.1"/>
    <property type="molecule type" value="Genomic_DNA"/>
</dbReference>
<dbReference type="PANTHER" id="PTHR45692:SF1">
    <property type="entry name" value="G-PROTEIN COUPLED RECEPTORS FAMILY 2 PROFILE 2 DOMAIN-CONTAINING PROTEIN"/>
    <property type="match status" value="1"/>
</dbReference>
<feature type="transmembrane region" description="Helical" evidence="6">
    <location>
        <begin position="859"/>
        <end position="881"/>
    </location>
</feature>
<reference evidence="8" key="1">
    <citation type="submission" date="2023-06" db="EMBL/GenBank/DDBJ databases">
        <authorList>
            <person name="Delattre M."/>
        </authorList>
    </citation>
    <scope>NUCLEOTIDE SEQUENCE</scope>
    <source>
        <strain evidence="8">AF72</strain>
    </source>
</reference>
<keyword evidence="9" id="KW-1185">Reference proteome</keyword>
<dbReference type="InterPro" id="IPR017981">
    <property type="entry name" value="GPCR_2-like_7TM"/>
</dbReference>
<feature type="transmembrane region" description="Helical" evidence="6">
    <location>
        <begin position="893"/>
        <end position="912"/>
    </location>
</feature>
<evidence type="ECO:0000256" key="3">
    <source>
        <dbReference type="ARBA" id="ARBA00022989"/>
    </source>
</evidence>
<dbReference type="Gene3D" id="1.20.1070.10">
    <property type="entry name" value="Rhodopsin 7-helix transmembrane proteins"/>
    <property type="match status" value="1"/>
</dbReference>
<feature type="transmembrane region" description="Helical" evidence="6">
    <location>
        <begin position="702"/>
        <end position="725"/>
    </location>
</feature>
<evidence type="ECO:0000256" key="5">
    <source>
        <dbReference type="SAM" id="MobiDB-lite"/>
    </source>
</evidence>
<dbReference type="Proteomes" id="UP001177023">
    <property type="component" value="Unassembled WGS sequence"/>
</dbReference>
<feature type="transmembrane region" description="Helical" evidence="6">
    <location>
        <begin position="627"/>
        <end position="649"/>
    </location>
</feature>
<feature type="transmembrane region" description="Helical" evidence="6">
    <location>
        <begin position="746"/>
        <end position="771"/>
    </location>
</feature>
<dbReference type="GO" id="GO:0004888">
    <property type="term" value="F:transmembrane signaling receptor activity"/>
    <property type="evidence" value="ECO:0007669"/>
    <property type="project" value="InterPro"/>
</dbReference>
<feature type="domain" description="G-protein coupled receptors family 2 profile 2" evidence="7">
    <location>
        <begin position="615"/>
        <end position="883"/>
    </location>
</feature>
<feature type="non-terminal residue" evidence="8">
    <location>
        <position position="1"/>
    </location>
</feature>
<feature type="transmembrane region" description="Helical" evidence="6">
    <location>
        <begin position="831"/>
        <end position="853"/>
    </location>
</feature>
<organism evidence="8 9">
    <name type="scientific">Mesorhabditis spiculigera</name>
    <dbReference type="NCBI Taxonomy" id="96644"/>
    <lineage>
        <taxon>Eukaryota</taxon>
        <taxon>Metazoa</taxon>
        <taxon>Ecdysozoa</taxon>
        <taxon>Nematoda</taxon>
        <taxon>Chromadorea</taxon>
        <taxon>Rhabditida</taxon>
        <taxon>Rhabditina</taxon>
        <taxon>Rhabditomorpha</taxon>
        <taxon>Rhabditoidea</taxon>
        <taxon>Rhabditidae</taxon>
        <taxon>Mesorhabditinae</taxon>
        <taxon>Mesorhabditis</taxon>
    </lineage>
</organism>
<dbReference type="GO" id="GO:0007166">
    <property type="term" value="P:cell surface receptor signaling pathway"/>
    <property type="evidence" value="ECO:0007669"/>
    <property type="project" value="InterPro"/>
</dbReference>
<comment type="caution">
    <text evidence="8">The sequence shown here is derived from an EMBL/GenBank/DDBJ whole genome shotgun (WGS) entry which is preliminary data.</text>
</comment>
<keyword evidence="4 6" id="KW-0472">Membrane</keyword>
<dbReference type="PANTHER" id="PTHR45692">
    <property type="entry name" value="G_PROTEIN_RECEP_F2_4 DOMAIN-CONTAINING PROTEIN"/>
    <property type="match status" value="1"/>
</dbReference>
<keyword evidence="2 6" id="KW-0812">Transmembrane</keyword>
<accession>A0AA36GCH4</accession>
<sequence>MALIGSRCSPNCTGFNSEKQTVSIDNAFFDLVTFQKVGDGKYNFTMEGCEQSIKTDESVFYQKDFRGIIDEMKVHELEPTPNNTDVNTYTVCVATASFGTAFNYLILEPNLYYNYYYALLMGGDRADGNMTTGDGSCNPYCAATYDPDQELKISYAGVESIDVYYNSQLMNFLWKLDTDEENITISSECQHRLNCQSGQNLPYQVVEVCPKRLNKRCIYSSADRLYPIDTRRYVAADVANKQHDCNHYCTYQAVYEEYDDDYYYYNMHNDDYNKYNLLNDLHHEPDVVDKYKRTSGKYECRDAIYYPGIYEHASNKYNEPGNYGNVTSNDVSRADTVHRLSIYPQEFVRYPDDLRQHADHLEFDAGIYNLTSSLEKIVVASPVEINFNTGQNIGLATRLLADGYCGNLKVASTDGKFDEVPDSGSSSSDASVELPSSFLCNSGATHAVVSIHRNRKLFVGQTYNKIKTSLKGKASEADLDDDDDDERPLNKTGMLFDPPAAPHPCDRQLFMQDNGHIFSATAMQKHENNTIRYITRAAEASTSKVTARITVDTSKYVHPFHGRYEISWWDQVRWASHDMCRIISNKAGKITAECEHLTDFTLLIDGHVDDPLVCDLMLMWMGRVINISSIACLFLLIVVFGLANLSATLPQVRRHWLARRIVGKRVQRSTLQFLYIVTLCLFYLIFTIFSNKTVAGRFCEEFAAISYTLFISCIILTMIQSANVVKNFHSDREMISIMVSNVSRPLVAFIVSFGIPVILATLLYFFTYFYQRQDNFCWVRHDMIAFAIVIPLSLLLLNGIACTIFVARKLFYTGESAAEVRLTRAHVKQRVVTLLLMQLTLGMPWILQYLAIFSPGITAYHYLFTVVNGSQGTMIFALAVYRRWRQNVTNLEEVMLLWLLSFHLFSQVAGIFELDPYIPMVPWKDGWEKTKTDNVRIYRYLHQYMTWSRPTACTTDGEPYKASQYSNLWEDRYPGALPGRIFEQHGENLHIHQASPRDAGVYLCYDRVALSTVRYFYVLHAMTPINGVHQMEKIDGYLERENPHRDMGRMHCSVYKETSRFTCANGDTDPPCLDATATKMYPDTKWQFNWRPVIYRPPNAPLCFPGDRRCQGWMDALGKIYEEGGKTDDPRERLVLRKVPEKPVDLKFRDRFMTNFALAFRWEPWTKCRRGQPFQRREGHCVLQFSAGKKENNENNDSNDSTDWMKHLATLLKLASEGTASVRLYSSLVMSMILDAYIETDCGTINRAASPKFAHLQDFFEQVVYPSIGIPTDFGSSSKGFVLADEWQACFKLVLLDQVF</sequence>
<evidence type="ECO:0000313" key="8">
    <source>
        <dbReference type="EMBL" id="CAJ0580370.1"/>
    </source>
</evidence>
<feature type="transmembrane region" description="Helical" evidence="6">
    <location>
        <begin position="670"/>
        <end position="690"/>
    </location>
</feature>
<evidence type="ECO:0000313" key="9">
    <source>
        <dbReference type="Proteomes" id="UP001177023"/>
    </source>
</evidence>
<keyword evidence="3 6" id="KW-1133">Transmembrane helix</keyword>
<evidence type="ECO:0000256" key="6">
    <source>
        <dbReference type="SAM" id="Phobius"/>
    </source>
</evidence>
<dbReference type="PROSITE" id="PS50261">
    <property type="entry name" value="G_PROTEIN_RECEP_F2_4"/>
    <property type="match status" value="1"/>
</dbReference>
<evidence type="ECO:0000256" key="4">
    <source>
        <dbReference type="ARBA" id="ARBA00023136"/>
    </source>
</evidence>
<feature type="transmembrane region" description="Helical" evidence="6">
    <location>
        <begin position="783"/>
        <end position="807"/>
    </location>
</feature>
<feature type="region of interest" description="Disordered" evidence="5">
    <location>
        <begin position="474"/>
        <end position="498"/>
    </location>
</feature>
<gene>
    <name evidence="8" type="ORF">MSPICULIGERA_LOCUS18568</name>
</gene>